<gene>
    <name evidence="1" type="ORF">C9374_013121</name>
</gene>
<dbReference type="GeneID" id="68105574"/>
<sequence length="85" mass="9306">MIDFAKAGFDSGTYVKFSTSCMKADKVDIISITYGNKAVVTFAITTVYVFGDEGPTCYGPLCFGNPIEKHCFHFAINGSFYSNSF</sequence>
<comment type="caution">
    <text evidence="1">The sequence shown here is derived from an EMBL/GenBank/DDBJ whole genome shotgun (WGS) entry which is preliminary data.</text>
</comment>
<proteinExistence type="predicted"/>
<reference evidence="1 2" key="1">
    <citation type="journal article" date="2018" name="BMC Genomics">
        <title>The genome of Naegleria lovaniensis, the basis for a comparative approach to unravel pathogenicity factors of the human pathogenic amoeba N. fowleri.</title>
        <authorList>
            <person name="Liechti N."/>
            <person name="Schurch N."/>
            <person name="Bruggmann R."/>
            <person name="Wittwer M."/>
        </authorList>
    </citation>
    <scope>NUCLEOTIDE SEQUENCE [LARGE SCALE GENOMIC DNA]</scope>
    <source>
        <strain evidence="1 2">ATCC 30569</strain>
    </source>
</reference>
<accession>A0AA88GF08</accession>
<dbReference type="Proteomes" id="UP000816034">
    <property type="component" value="Unassembled WGS sequence"/>
</dbReference>
<keyword evidence="2" id="KW-1185">Reference proteome</keyword>
<name>A0AA88GF08_NAELO</name>
<evidence type="ECO:0000313" key="2">
    <source>
        <dbReference type="Proteomes" id="UP000816034"/>
    </source>
</evidence>
<dbReference type="EMBL" id="PYSW02000066">
    <property type="protein sequence ID" value="KAG2372841.1"/>
    <property type="molecule type" value="Genomic_DNA"/>
</dbReference>
<organism evidence="1 2">
    <name type="scientific">Naegleria lovaniensis</name>
    <name type="common">Amoeba</name>
    <dbReference type="NCBI Taxonomy" id="51637"/>
    <lineage>
        <taxon>Eukaryota</taxon>
        <taxon>Discoba</taxon>
        <taxon>Heterolobosea</taxon>
        <taxon>Tetramitia</taxon>
        <taxon>Eutetramitia</taxon>
        <taxon>Vahlkampfiidae</taxon>
        <taxon>Naegleria</taxon>
    </lineage>
</organism>
<dbReference type="AlphaFoldDB" id="A0AA88GF08"/>
<protein>
    <submittedName>
        <fullName evidence="1">Uncharacterized protein</fullName>
    </submittedName>
</protein>
<dbReference type="RefSeq" id="XP_044542016.1">
    <property type="nucleotide sequence ID" value="XM_044688963.1"/>
</dbReference>
<evidence type="ECO:0000313" key="1">
    <source>
        <dbReference type="EMBL" id="KAG2372841.1"/>
    </source>
</evidence>